<feature type="transmembrane region" description="Helical" evidence="1">
    <location>
        <begin position="218"/>
        <end position="238"/>
    </location>
</feature>
<dbReference type="AlphaFoldDB" id="A0A1H7HTW2"/>
<keyword evidence="1" id="KW-0812">Transmembrane</keyword>
<protein>
    <submittedName>
        <fullName evidence="2">Uncharacterized protein</fullName>
    </submittedName>
</protein>
<dbReference type="Proteomes" id="UP000186015">
    <property type="component" value="Unassembled WGS sequence"/>
</dbReference>
<dbReference type="EMBL" id="FOAT01000003">
    <property type="protein sequence ID" value="SEK53731.1"/>
    <property type="molecule type" value="Genomic_DNA"/>
</dbReference>
<evidence type="ECO:0000313" key="2">
    <source>
        <dbReference type="EMBL" id="SEK53731.1"/>
    </source>
</evidence>
<dbReference type="RefSeq" id="WP_074830432.1">
    <property type="nucleotide sequence ID" value="NZ_FOAT01000003.1"/>
</dbReference>
<proteinExistence type="predicted"/>
<reference evidence="2 3" key="1">
    <citation type="submission" date="2016-10" db="EMBL/GenBank/DDBJ databases">
        <authorList>
            <person name="de Groot N.N."/>
        </authorList>
    </citation>
    <scope>NUCLEOTIDE SEQUENCE [LARGE SCALE GENOMIC DNA]</scope>
    <source>
        <strain evidence="2 3">KH2T6</strain>
    </source>
</reference>
<name>A0A1H7HTW2_RUMAL</name>
<feature type="transmembrane region" description="Helical" evidence="1">
    <location>
        <begin position="20"/>
        <end position="41"/>
    </location>
</feature>
<gene>
    <name evidence="2" type="ORF">SAMN05216469_10394</name>
</gene>
<evidence type="ECO:0000313" key="3">
    <source>
        <dbReference type="Proteomes" id="UP000186015"/>
    </source>
</evidence>
<organism evidence="2 3">
    <name type="scientific">Ruminococcus albus</name>
    <dbReference type="NCBI Taxonomy" id="1264"/>
    <lineage>
        <taxon>Bacteria</taxon>
        <taxon>Bacillati</taxon>
        <taxon>Bacillota</taxon>
        <taxon>Clostridia</taxon>
        <taxon>Eubacteriales</taxon>
        <taxon>Oscillospiraceae</taxon>
        <taxon>Ruminococcus</taxon>
    </lineage>
</organism>
<evidence type="ECO:0000256" key="1">
    <source>
        <dbReference type="SAM" id="Phobius"/>
    </source>
</evidence>
<dbReference type="OrthoDB" id="10018612at2"/>
<keyword evidence="1" id="KW-1133">Transmembrane helix</keyword>
<sequence>MNEKINNRIAGILPKKKKYLILIGIYLLCLVITTVLNPWSIQVTYRQYYGTCTHYWTEYYDPVDSFYTDLVDINAPSQLIKDVPHLRFIARHLLTLGMADFYTVYGFSNEVDVSVVFYSSEISTGYWRFWGTLFFPVIMMLKAFIMKRWFAKEKDRVELGEPKKHRFKLLYYRSENFAAEIVADNIAFIVTGILIRAASELSELRLGPEDQLSGSAGTFFWVMRVLFFLPCSIPYKVMEILVEFYRNFTFGLLWCAPNSGLVPWLLFLIVMPLLSLIAIALLELFLRLVCRLYEMILLALRRISNKRTRLVYKHNQ</sequence>
<accession>A0A1H7HTW2</accession>
<feature type="transmembrane region" description="Helical" evidence="1">
    <location>
        <begin position="127"/>
        <end position="145"/>
    </location>
</feature>
<keyword evidence="1" id="KW-0472">Membrane</keyword>